<evidence type="ECO:0000256" key="5">
    <source>
        <dbReference type="ARBA" id="ARBA00022553"/>
    </source>
</evidence>
<name>A0A0P7TYL4_SCLFO</name>
<reference evidence="16 17" key="1">
    <citation type="submission" date="2015-08" db="EMBL/GenBank/DDBJ databases">
        <title>The genome of the Asian arowana (Scleropages formosus).</title>
        <authorList>
            <person name="Tan M.H."/>
            <person name="Gan H.M."/>
            <person name="Croft L.J."/>
            <person name="Austin C.M."/>
        </authorList>
    </citation>
    <scope>NUCLEOTIDE SEQUENCE [LARGE SCALE GENOMIC DNA]</scope>
    <source>
        <strain evidence="16">Aro1</strain>
    </source>
</reference>
<keyword evidence="6 13" id="KW-0378">Hydrolase</keyword>
<dbReference type="Pfam" id="PF08674">
    <property type="entry name" value="AChE_tetra"/>
    <property type="match status" value="1"/>
</dbReference>
<evidence type="ECO:0000256" key="9">
    <source>
        <dbReference type="ARBA" id="ARBA00036543"/>
    </source>
</evidence>
<dbReference type="FunFam" id="3.40.50.1820:FF:000029">
    <property type="entry name" value="Acetylcholinesterase"/>
    <property type="match status" value="1"/>
</dbReference>
<evidence type="ECO:0000259" key="14">
    <source>
        <dbReference type="Pfam" id="PF00135"/>
    </source>
</evidence>
<dbReference type="PANTHER" id="PTHR43918">
    <property type="entry name" value="ACETYLCHOLINESTERASE"/>
    <property type="match status" value="1"/>
</dbReference>
<dbReference type="InterPro" id="IPR019826">
    <property type="entry name" value="Carboxylesterase_B_AS"/>
</dbReference>
<evidence type="ECO:0000256" key="12">
    <source>
        <dbReference type="PIRSR" id="PIRSR600997-1"/>
    </source>
</evidence>
<dbReference type="EMBL" id="JARO02008404">
    <property type="protein sequence ID" value="KPP62765.1"/>
    <property type="molecule type" value="Genomic_DNA"/>
</dbReference>
<dbReference type="InterPro" id="IPR014788">
    <property type="entry name" value="AChE_tetra"/>
</dbReference>
<dbReference type="InterPro" id="IPR019819">
    <property type="entry name" value="Carboxylesterase_B_CS"/>
</dbReference>
<keyword evidence="8" id="KW-0325">Glycoprotein</keyword>
<dbReference type="STRING" id="113540.ENSSFOP00015003308"/>
<evidence type="ECO:0000256" key="2">
    <source>
        <dbReference type="ARBA" id="ARBA00005964"/>
    </source>
</evidence>
<feature type="domain" description="Carboxylesterase type B" evidence="14">
    <location>
        <begin position="90"/>
        <end position="604"/>
    </location>
</feature>
<dbReference type="GO" id="GO:0005615">
    <property type="term" value="C:extracellular space"/>
    <property type="evidence" value="ECO:0007669"/>
    <property type="project" value="TreeGrafter"/>
</dbReference>
<accession>A0A0P7TYL4</accession>
<dbReference type="SUPFAM" id="SSF53474">
    <property type="entry name" value="alpha/beta-Hydrolases"/>
    <property type="match status" value="1"/>
</dbReference>
<dbReference type="ESTHER" id="9tele-a0a0p7tyl4">
    <property type="family name" value="BCHE"/>
</dbReference>
<dbReference type="GO" id="GO:0019695">
    <property type="term" value="P:choline metabolic process"/>
    <property type="evidence" value="ECO:0007669"/>
    <property type="project" value="TreeGrafter"/>
</dbReference>
<evidence type="ECO:0000256" key="10">
    <source>
        <dbReference type="ARBA" id="ARBA00037444"/>
    </source>
</evidence>
<dbReference type="InterPro" id="IPR000997">
    <property type="entry name" value="Cholinesterase"/>
</dbReference>
<keyword evidence="7" id="KW-1015">Disulfide bond</keyword>
<dbReference type="PROSITE" id="PS00122">
    <property type="entry name" value="CARBOXYLESTERASE_B_1"/>
    <property type="match status" value="1"/>
</dbReference>
<comment type="similarity">
    <text evidence="2 13">Belongs to the type-B carboxylesterase/lipase family.</text>
</comment>
<dbReference type="EC" id="3.1.1.-" evidence="13"/>
<feature type="active site" description="Charge relay system" evidence="12">
    <location>
        <position position="523"/>
    </location>
</feature>
<evidence type="ECO:0000313" key="16">
    <source>
        <dbReference type="EMBL" id="KPP62765.1"/>
    </source>
</evidence>
<dbReference type="AlphaFoldDB" id="A0A0P7TYL4"/>
<dbReference type="GO" id="GO:0005886">
    <property type="term" value="C:plasma membrane"/>
    <property type="evidence" value="ECO:0007669"/>
    <property type="project" value="TreeGrafter"/>
</dbReference>
<comment type="function">
    <text evidence="10">Esterase with broad substrate specificity. Contributes to the inactivation of the neurotransmitter acetylcholine. Can degrade neurotoxic organophosphate esters.</text>
</comment>
<dbReference type="PANTHER" id="PTHR43918:SF5">
    <property type="entry name" value="CHOLINESTERASE"/>
    <property type="match status" value="1"/>
</dbReference>
<evidence type="ECO:0000256" key="1">
    <source>
        <dbReference type="ARBA" id="ARBA00004613"/>
    </source>
</evidence>
<comment type="subcellular location">
    <subcellularLocation>
        <location evidence="1">Secreted</location>
    </subcellularLocation>
</comment>
<dbReference type="PRINTS" id="PR00878">
    <property type="entry name" value="CHOLNESTRASE"/>
</dbReference>
<feature type="active site" description="Acyl-ester intermediate" evidence="12">
    <location>
        <position position="285"/>
    </location>
</feature>
<evidence type="ECO:0000259" key="15">
    <source>
        <dbReference type="Pfam" id="PF08674"/>
    </source>
</evidence>
<dbReference type="InterPro" id="IPR050654">
    <property type="entry name" value="AChE-related_enzymes"/>
</dbReference>
<keyword evidence="3" id="KW-0719">Serine esterase</keyword>
<dbReference type="GO" id="GO:0006581">
    <property type="term" value="P:acetylcholine catabolic process"/>
    <property type="evidence" value="ECO:0007669"/>
    <property type="project" value="TreeGrafter"/>
</dbReference>
<dbReference type="InterPro" id="IPR002018">
    <property type="entry name" value="CarbesteraseB"/>
</dbReference>
<evidence type="ECO:0000256" key="6">
    <source>
        <dbReference type="ARBA" id="ARBA00022801"/>
    </source>
</evidence>
<comment type="caution">
    <text evidence="16">The sequence shown here is derived from an EMBL/GenBank/DDBJ whole genome shotgun (WGS) entry which is preliminary data.</text>
</comment>
<evidence type="ECO:0000256" key="11">
    <source>
        <dbReference type="ARBA" id="ARBA00038819"/>
    </source>
</evidence>
<keyword evidence="4" id="KW-0964">Secreted</keyword>
<evidence type="ECO:0000256" key="13">
    <source>
        <dbReference type="RuleBase" id="RU361235"/>
    </source>
</evidence>
<dbReference type="Gene3D" id="3.40.50.1820">
    <property type="entry name" value="alpha/beta hydrolase"/>
    <property type="match status" value="1"/>
</dbReference>
<evidence type="ECO:0000313" key="17">
    <source>
        <dbReference type="Proteomes" id="UP000034805"/>
    </source>
</evidence>
<proteinExistence type="inferred from homology"/>
<evidence type="ECO:0000256" key="3">
    <source>
        <dbReference type="ARBA" id="ARBA00022487"/>
    </source>
</evidence>
<sequence>MSSKDLSPRDLERALSGRFAIHGRCMTRKVFCSSPPSPSLELLLFPMYCADLVSPCLLSRSQKTMALPLFGIAVFLMTLQLLEASSAHDDLVVLTKKGRVRGLPVSVPGGEVSAFLGIPYAEPPLRSLRFKRPVPSKAWQGVLETTRFSPACFQPVDTSFPGFLGVEMWNPNMGMSEDCLYLNVWVPQPRPHLAPVMVWIYGGGFTTGTTSLSMYDGRFLSHTEGVVVVSMNYRLGPLGFLVLQGSADVRGNMGLFDQRLALQWVAENIEAFGGDPQSVTLFGESAGAGAIGFHLLSQGSHNLFTRAILQSGSVNAPWAIVPPQEAWNRSLELARLLGCPLDARIETCLRNVPPNDLVNRQFEVVKIRPLISIAFPPTIDSDFLSDLPEALLQVGRLKKADLLLGLTRDEGTFFLVYGAPGFSITNESLITREDFLKGVEATIPSFSQISQEAVVFQYTDWTDEFSGEKNRNMMNHIVSDYYFSCPMLDFSRKSAAFGSRVFMYFFEHRSSRNPWPKWMGVMHGEEIEFVFGLPLNSSLGYTKEEEAMSRRMMKHWATFARTGNPNSQGSEWPPFTAEKQEYISLNTDVLKVQRMLKAQKCKLWDSFLSKLEVITVGMDKAELQWKSQFQRWYSYMLDWRNQFAEYSARKQQCVLP</sequence>
<dbReference type="Proteomes" id="UP000034805">
    <property type="component" value="Unassembled WGS sequence"/>
</dbReference>
<feature type="domain" description="Acetylcholinesterase tetramerisation" evidence="15">
    <location>
        <begin position="619"/>
        <end position="653"/>
    </location>
</feature>
<dbReference type="GO" id="GO:0003990">
    <property type="term" value="F:acetylcholinesterase activity"/>
    <property type="evidence" value="ECO:0007669"/>
    <property type="project" value="TreeGrafter"/>
</dbReference>
<feature type="active site" description="Charge relay system" evidence="12">
    <location>
        <position position="410"/>
    </location>
</feature>
<dbReference type="InterPro" id="IPR029058">
    <property type="entry name" value="AB_hydrolase_fold"/>
</dbReference>
<dbReference type="PROSITE" id="PS00941">
    <property type="entry name" value="CARBOXYLESTERASE_B_2"/>
    <property type="match status" value="1"/>
</dbReference>
<protein>
    <recommendedName>
        <fullName evidence="13">Carboxylic ester hydrolase</fullName>
        <ecNumber evidence="13">3.1.1.-</ecNumber>
    </recommendedName>
</protein>
<keyword evidence="5" id="KW-0597">Phosphoprotein</keyword>
<evidence type="ECO:0000256" key="4">
    <source>
        <dbReference type="ARBA" id="ARBA00022525"/>
    </source>
</evidence>
<gene>
    <name evidence="16" type="ORF">Z043_119031</name>
</gene>
<dbReference type="ESTHER" id="sclfo-a0a0p7tyl4">
    <property type="family name" value="BCHE"/>
</dbReference>
<dbReference type="Pfam" id="PF00135">
    <property type="entry name" value="COesterase"/>
    <property type="match status" value="1"/>
</dbReference>
<comment type="catalytic activity">
    <reaction evidence="9">
        <text>an acylcholine + H2O = a carboxylate + choline + H(+)</text>
        <dbReference type="Rhea" id="RHEA:21964"/>
        <dbReference type="ChEBI" id="CHEBI:15354"/>
        <dbReference type="ChEBI" id="CHEBI:15377"/>
        <dbReference type="ChEBI" id="CHEBI:15378"/>
        <dbReference type="ChEBI" id="CHEBI:29067"/>
        <dbReference type="ChEBI" id="CHEBI:35287"/>
        <dbReference type="EC" id="3.1.1.8"/>
    </reaction>
</comment>
<dbReference type="CDD" id="cd00312">
    <property type="entry name" value="Esterase_lipase"/>
    <property type="match status" value="1"/>
</dbReference>
<organism evidence="16 17">
    <name type="scientific">Scleropages formosus</name>
    <name type="common">Asian bonytongue</name>
    <name type="synonym">Osteoglossum formosum</name>
    <dbReference type="NCBI Taxonomy" id="113540"/>
    <lineage>
        <taxon>Eukaryota</taxon>
        <taxon>Metazoa</taxon>
        <taxon>Chordata</taxon>
        <taxon>Craniata</taxon>
        <taxon>Vertebrata</taxon>
        <taxon>Euteleostomi</taxon>
        <taxon>Actinopterygii</taxon>
        <taxon>Neopterygii</taxon>
        <taxon>Teleostei</taxon>
        <taxon>Osteoglossocephala</taxon>
        <taxon>Osteoglossomorpha</taxon>
        <taxon>Osteoglossiformes</taxon>
        <taxon>Osteoglossidae</taxon>
        <taxon>Scleropages</taxon>
    </lineage>
</organism>
<comment type="subunit">
    <text evidence="11">Homotetramer; disulfide-linked. Dimer of dimers.</text>
</comment>
<evidence type="ECO:0000256" key="7">
    <source>
        <dbReference type="ARBA" id="ARBA00023157"/>
    </source>
</evidence>
<evidence type="ECO:0000256" key="8">
    <source>
        <dbReference type="ARBA" id="ARBA00023180"/>
    </source>
</evidence>